<organism evidence="2 3">
    <name type="scientific">Thiocapsa roseopersicina</name>
    <dbReference type="NCBI Taxonomy" id="1058"/>
    <lineage>
        <taxon>Bacteria</taxon>
        <taxon>Pseudomonadati</taxon>
        <taxon>Pseudomonadota</taxon>
        <taxon>Gammaproteobacteria</taxon>
        <taxon>Chromatiales</taxon>
        <taxon>Chromatiaceae</taxon>
        <taxon>Thiocapsa</taxon>
    </lineage>
</organism>
<sequence>MLWLYVQAPFAAFRHFTAGSFRPTAPFITPSAAYGLLLNVAGIEMRLEDDRSPTTLIAKDLPNVEIALGAIVVPERHSLYQQLHNYPVGNTGADHAPACKGSKYNIAPARRAFLSNLRACIGVRGNENLADQVRRGLAGQGPRVYGLPFLGDNNFLPDRIDILESPRAARWLVPLREDEVLEPDEEPMRLTVTIDRADMSRTISRLYRMGAAETAAVPDTAWTALAYD</sequence>
<dbReference type="RefSeq" id="WP_093030913.1">
    <property type="nucleotide sequence ID" value="NZ_FNNZ01000008.1"/>
</dbReference>
<dbReference type="STRING" id="1058.SAMN05421783_10816"/>
<evidence type="ECO:0000313" key="3">
    <source>
        <dbReference type="Proteomes" id="UP000198816"/>
    </source>
</evidence>
<dbReference type="NCBIfam" id="TIGR02593">
    <property type="entry name" value="CRISPR_cas5"/>
    <property type="match status" value="1"/>
</dbReference>
<dbReference type="InterPro" id="IPR021124">
    <property type="entry name" value="CRISPR-assoc_prot_Cas5"/>
</dbReference>
<dbReference type="GO" id="GO:0051607">
    <property type="term" value="P:defense response to virus"/>
    <property type="evidence" value="ECO:0007669"/>
    <property type="project" value="UniProtKB-KW"/>
</dbReference>
<accession>A0A1H2W2I7</accession>
<evidence type="ECO:0000313" key="2">
    <source>
        <dbReference type="EMBL" id="SDW74818.1"/>
    </source>
</evidence>
<dbReference type="CDD" id="cd09693">
    <property type="entry name" value="Cas5_I"/>
    <property type="match status" value="1"/>
</dbReference>
<proteinExistence type="predicted"/>
<dbReference type="GO" id="GO:0043571">
    <property type="term" value="P:maintenance of CRISPR repeat elements"/>
    <property type="evidence" value="ECO:0007669"/>
    <property type="project" value="InterPro"/>
</dbReference>
<dbReference type="Pfam" id="PF09704">
    <property type="entry name" value="Cas_Cas5d"/>
    <property type="match status" value="1"/>
</dbReference>
<name>A0A1H2W2I7_THIRO</name>
<keyword evidence="3" id="KW-1185">Reference proteome</keyword>
<gene>
    <name evidence="2" type="ORF">SAMN05421783_10816</name>
</gene>
<dbReference type="InterPro" id="IPR013422">
    <property type="entry name" value="CRISPR-assoc_prot_Cas5_N"/>
</dbReference>
<evidence type="ECO:0000256" key="1">
    <source>
        <dbReference type="ARBA" id="ARBA00023118"/>
    </source>
</evidence>
<dbReference type="NCBIfam" id="TIGR02586">
    <property type="entry name" value="cas5_cmx5_devS"/>
    <property type="match status" value="1"/>
</dbReference>
<protein>
    <submittedName>
        <fullName evidence="2">CRISPR-associated protein Cas5t</fullName>
    </submittedName>
</protein>
<dbReference type="OrthoDB" id="344955at2"/>
<dbReference type="InterPro" id="IPR013415">
    <property type="entry name" value="Cas5_Cmx5_DevS"/>
</dbReference>
<reference evidence="3" key="1">
    <citation type="submission" date="2016-10" db="EMBL/GenBank/DDBJ databases">
        <authorList>
            <person name="Varghese N."/>
            <person name="Submissions S."/>
        </authorList>
    </citation>
    <scope>NUCLEOTIDE SEQUENCE [LARGE SCALE GENOMIC DNA]</scope>
    <source>
        <strain evidence="3">DSM 217</strain>
    </source>
</reference>
<dbReference type="EMBL" id="FNNZ01000008">
    <property type="protein sequence ID" value="SDW74818.1"/>
    <property type="molecule type" value="Genomic_DNA"/>
</dbReference>
<keyword evidence="1" id="KW-0051">Antiviral defense</keyword>
<dbReference type="AlphaFoldDB" id="A0A1H2W2I7"/>
<dbReference type="Proteomes" id="UP000198816">
    <property type="component" value="Unassembled WGS sequence"/>
</dbReference>